<dbReference type="Proteomes" id="UP000324738">
    <property type="component" value="Unassembled WGS sequence"/>
</dbReference>
<dbReference type="PANTHER" id="PTHR42788">
    <property type="entry name" value="TAURINE IMPORT ATP-BINDING PROTEIN-RELATED"/>
    <property type="match status" value="1"/>
</dbReference>
<name>A0A5B0DWZ7_9HYPH</name>
<evidence type="ECO:0000256" key="4">
    <source>
        <dbReference type="ARBA" id="ARBA00022840"/>
    </source>
</evidence>
<evidence type="ECO:0000256" key="1">
    <source>
        <dbReference type="ARBA" id="ARBA00005417"/>
    </source>
</evidence>
<dbReference type="PROSITE" id="PS50893">
    <property type="entry name" value="ABC_TRANSPORTER_2"/>
    <property type="match status" value="1"/>
</dbReference>
<dbReference type="CDD" id="cd03293">
    <property type="entry name" value="ABC_NrtD_SsuB_transporters"/>
    <property type="match status" value="1"/>
</dbReference>
<dbReference type="EMBL" id="VTWH01000002">
    <property type="protein sequence ID" value="KAA0970888.1"/>
    <property type="molecule type" value="Genomic_DNA"/>
</dbReference>
<evidence type="ECO:0000256" key="3">
    <source>
        <dbReference type="ARBA" id="ARBA00022741"/>
    </source>
</evidence>
<dbReference type="Pfam" id="PF00005">
    <property type="entry name" value="ABC_tran"/>
    <property type="match status" value="1"/>
</dbReference>
<dbReference type="GO" id="GO:0016887">
    <property type="term" value="F:ATP hydrolysis activity"/>
    <property type="evidence" value="ECO:0007669"/>
    <property type="project" value="InterPro"/>
</dbReference>
<evidence type="ECO:0000259" key="5">
    <source>
        <dbReference type="PROSITE" id="PS50893"/>
    </source>
</evidence>
<protein>
    <submittedName>
        <fullName evidence="6">ABC transporter ATP-binding protein</fullName>
    </submittedName>
</protein>
<keyword evidence="7" id="KW-1185">Reference proteome</keyword>
<comment type="similarity">
    <text evidence="1">Belongs to the ABC transporter superfamily.</text>
</comment>
<evidence type="ECO:0000313" key="6">
    <source>
        <dbReference type="EMBL" id="KAA0970888.1"/>
    </source>
</evidence>
<organism evidence="6 7">
    <name type="scientific">Aureimonas fodinaquatilis</name>
    <dbReference type="NCBI Taxonomy" id="2565783"/>
    <lineage>
        <taxon>Bacteria</taxon>
        <taxon>Pseudomonadati</taxon>
        <taxon>Pseudomonadota</taxon>
        <taxon>Alphaproteobacteria</taxon>
        <taxon>Hyphomicrobiales</taxon>
        <taxon>Aurantimonadaceae</taxon>
        <taxon>Aureimonas</taxon>
    </lineage>
</organism>
<dbReference type="SMART" id="SM00382">
    <property type="entry name" value="AAA"/>
    <property type="match status" value="1"/>
</dbReference>
<keyword evidence="3" id="KW-0547">Nucleotide-binding</keyword>
<dbReference type="GO" id="GO:0005524">
    <property type="term" value="F:ATP binding"/>
    <property type="evidence" value="ECO:0007669"/>
    <property type="project" value="UniProtKB-KW"/>
</dbReference>
<keyword evidence="4 6" id="KW-0067">ATP-binding</keyword>
<dbReference type="InterPro" id="IPR017871">
    <property type="entry name" value="ABC_transporter-like_CS"/>
</dbReference>
<dbReference type="InterPro" id="IPR003439">
    <property type="entry name" value="ABC_transporter-like_ATP-bd"/>
</dbReference>
<dbReference type="PROSITE" id="PS00211">
    <property type="entry name" value="ABC_TRANSPORTER_1"/>
    <property type="match status" value="1"/>
</dbReference>
<dbReference type="InterPro" id="IPR027417">
    <property type="entry name" value="P-loop_NTPase"/>
</dbReference>
<accession>A0A5B0DWZ7</accession>
<dbReference type="AlphaFoldDB" id="A0A5B0DWZ7"/>
<dbReference type="InterPro" id="IPR003593">
    <property type="entry name" value="AAA+_ATPase"/>
</dbReference>
<reference evidence="6 7" key="1">
    <citation type="submission" date="2019-08" db="EMBL/GenBank/DDBJ databases">
        <title>Aureimonas fodiniaquatilis sp. nov., isolated from a coal mine wastewater.</title>
        <authorList>
            <person name="Kim W."/>
        </authorList>
    </citation>
    <scope>NUCLEOTIDE SEQUENCE [LARGE SCALE GENOMIC DNA]</scope>
    <source>
        <strain evidence="6 7">CAU 1482</strain>
    </source>
</reference>
<dbReference type="RefSeq" id="WP_149300200.1">
    <property type="nucleotide sequence ID" value="NZ_VTWH01000002.1"/>
</dbReference>
<evidence type="ECO:0000313" key="7">
    <source>
        <dbReference type="Proteomes" id="UP000324738"/>
    </source>
</evidence>
<gene>
    <name evidence="6" type="ORF">FPY71_10495</name>
</gene>
<dbReference type="PANTHER" id="PTHR42788:SF13">
    <property type="entry name" value="ALIPHATIC SULFONATES IMPORT ATP-BINDING PROTEIN SSUB"/>
    <property type="match status" value="1"/>
</dbReference>
<keyword evidence="2" id="KW-0813">Transport</keyword>
<dbReference type="Gene3D" id="3.40.50.300">
    <property type="entry name" value="P-loop containing nucleotide triphosphate hydrolases"/>
    <property type="match status" value="1"/>
</dbReference>
<dbReference type="OrthoDB" id="9797536at2"/>
<proteinExistence type="inferred from homology"/>
<evidence type="ECO:0000256" key="2">
    <source>
        <dbReference type="ARBA" id="ARBA00022448"/>
    </source>
</evidence>
<dbReference type="InterPro" id="IPR050166">
    <property type="entry name" value="ABC_transporter_ATP-bind"/>
</dbReference>
<sequence>MSSVALPTSQPPLLSLHDLSLSHQIDGKPFQVLRNIDLDISNGTFVSIVGPSGCGKSSLLRLIVGLDTGFEGTIAFEGAPVRGLGSGRGMAFQDHRLFPWLTVEQNIDLGLDATNPPAEERRKAVREHIALVGLTGFEKAYPAQLSGGMAQRAAIARALVTRPSLLLLDEPLGALDSLNRTHMQNELLKIWRTEKITFLMVTHDVEEAVYLSNEVVVMGSRPGRIRARVPIDLPHLRQRDSAAFVALRKRIVDELE</sequence>
<dbReference type="SUPFAM" id="SSF52540">
    <property type="entry name" value="P-loop containing nucleoside triphosphate hydrolases"/>
    <property type="match status" value="1"/>
</dbReference>
<feature type="domain" description="ABC transporter" evidence="5">
    <location>
        <begin position="14"/>
        <end position="245"/>
    </location>
</feature>
<comment type="caution">
    <text evidence="6">The sequence shown here is derived from an EMBL/GenBank/DDBJ whole genome shotgun (WGS) entry which is preliminary data.</text>
</comment>